<dbReference type="EMBL" id="CP012643">
    <property type="protein sequence ID" value="ALI98751.1"/>
    <property type="molecule type" value="Genomic_DNA"/>
</dbReference>
<keyword evidence="2" id="KW-1185">Reference proteome</keyword>
<protein>
    <submittedName>
        <fullName evidence="1">Uncharacterized protein</fullName>
    </submittedName>
</protein>
<dbReference type="KEGG" id="rti:DC20_06945"/>
<evidence type="ECO:0000313" key="1">
    <source>
        <dbReference type="EMBL" id="ALI98751.1"/>
    </source>
</evidence>
<sequence length="92" mass="10076">MKRSKKGALIGATTSSLLSKSSTRNLCLSLVLLCFCKTGLKPTASIFAFFFYSSKDNLLLSGFVVLVLSKHQPFYTSAIGCPLKAEEKNIFF</sequence>
<accession>A0A0P0CW38</accession>
<evidence type="ECO:0000313" key="2">
    <source>
        <dbReference type="Proteomes" id="UP000061382"/>
    </source>
</evidence>
<dbReference type="Proteomes" id="UP000061382">
    <property type="component" value="Chromosome"/>
</dbReference>
<organism evidence="1 2">
    <name type="scientific">Rufibacter tibetensis</name>
    <dbReference type="NCBI Taxonomy" id="512763"/>
    <lineage>
        <taxon>Bacteria</taxon>
        <taxon>Pseudomonadati</taxon>
        <taxon>Bacteroidota</taxon>
        <taxon>Cytophagia</taxon>
        <taxon>Cytophagales</taxon>
        <taxon>Hymenobacteraceae</taxon>
        <taxon>Rufibacter</taxon>
    </lineage>
</organism>
<dbReference type="PATRIC" id="fig|512763.3.peg.1535"/>
<proteinExistence type="predicted"/>
<reference evidence="1 2" key="1">
    <citation type="submission" date="2015-08" db="EMBL/GenBank/DDBJ databases">
        <title>Complete genome sequence of Rufibacter tibetensis strain 1351t, a radiation-resistant bacterium from tibet plateau.</title>
        <authorList>
            <person name="Dai J."/>
        </authorList>
    </citation>
    <scope>NUCLEOTIDE SEQUENCE [LARGE SCALE GENOMIC DNA]</scope>
    <source>
        <strain evidence="1 2">1351</strain>
    </source>
</reference>
<gene>
    <name evidence="1" type="ORF">DC20_06945</name>
</gene>
<dbReference type="AlphaFoldDB" id="A0A0P0CW38"/>
<dbReference type="STRING" id="512763.DC20_06945"/>
<name>A0A0P0CW38_9BACT</name>